<name>A0A6J5YLM0_9ZZZZ</name>
<reference evidence="2" key="1">
    <citation type="submission" date="2020-05" db="EMBL/GenBank/DDBJ databases">
        <authorList>
            <person name="Chiriac C."/>
            <person name="Salcher M."/>
            <person name="Ghai R."/>
            <person name="Kavagutti S V."/>
        </authorList>
    </citation>
    <scope>NUCLEOTIDE SEQUENCE</scope>
</reference>
<dbReference type="AlphaFoldDB" id="A0A6J5YLM0"/>
<evidence type="ECO:0000313" key="2">
    <source>
        <dbReference type="EMBL" id="CAB4324608.1"/>
    </source>
</evidence>
<evidence type="ECO:0000256" key="1">
    <source>
        <dbReference type="SAM" id="MobiDB-lite"/>
    </source>
</evidence>
<sequence length="86" mass="9257">MFAEENRSAFTAPRSAGSVVVQSSTHESERSPYTSGRQGFSLAEYATVTPAGRGPTPRNGVANWLLRGTVDWPLLTPVSPTNEMMS</sequence>
<dbReference type="EMBL" id="CAEMXZ010000178">
    <property type="protein sequence ID" value="CAB4324608.1"/>
    <property type="molecule type" value="Genomic_DNA"/>
</dbReference>
<proteinExistence type="predicted"/>
<organism evidence="2">
    <name type="scientific">freshwater metagenome</name>
    <dbReference type="NCBI Taxonomy" id="449393"/>
    <lineage>
        <taxon>unclassified sequences</taxon>
        <taxon>metagenomes</taxon>
        <taxon>ecological metagenomes</taxon>
    </lineage>
</organism>
<accession>A0A6J5YLM0</accession>
<feature type="region of interest" description="Disordered" evidence="1">
    <location>
        <begin position="1"/>
        <end position="37"/>
    </location>
</feature>
<feature type="compositionally biased region" description="Polar residues" evidence="1">
    <location>
        <begin position="20"/>
        <end position="37"/>
    </location>
</feature>
<protein>
    <submittedName>
        <fullName evidence="2">Unannotated protein</fullName>
    </submittedName>
</protein>
<gene>
    <name evidence="2" type="ORF">UFOPK1392_02384</name>
</gene>